<dbReference type="Proteomes" id="UP000276215">
    <property type="component" value="Unassembled WGS sequence"/>
</dbReference>
<reference evidence="2 3" key="1">
    <citation type="journal article" date="2018" name="Nat. Ecol. Evol.">
        <title>Pezizomycetes genomes reveal the molecular basis of ectomycorrhizal truffle lifestyle.</title>
        <authorList>
            <person name="Murat C."/>
            <person name="Payen T."/>
            <person name="Noel B."/>
            <person name="Kuo A."/>
            <person name="Morin E."/>
            <person name="Chen J."/>
            <person name="Kohler A."/>
            <person name="Krizsan K."/>
            <person name="Balestrini R."/>
            <person name="Da Silva C."/>
            <person name="Montanini B."/>
            <person name="Hainaut M."/>
            <person name="Levati E."/>
            <person name="Barry K.W."/>
            <person name="Belfiori B."/>
            <person name="Cichocki N."/>
            <person name="Clum A."/>
            <person name="Dockter R.B."/>
            <person name="Fauchery L."/>
            <person name="Guy J."/>
            <person name="Iotti M."/>
            <person name="Le Tacon F."/>
            <person name="Lindquist E.A."/>
            <person name="Lipzen A."/>
            <person name="Malagnac F."/>
            <person name="Mello A."/>
            <person name="Molinier V."/>
            <person name="Miyauchi S."/>
            <person name="Poulain J."/>
            <person name="Riccioni C."/>
            <person name="Rubini A."/>
            <person name="Sitrit Y."/>
            <person name="Splivallo R."/>
            <person name="Traeger S."/>
            <person name="Wang M."/>
            <person name="Zifcakova L."/>
            <person name="Wipf D."/>
            <person name="Zambonelli A."/>
            <person name="Paolocci F."/>
            <person name="Nowrousian M."/>
            <person name="Ottonello S."/>
            <person name="Baldrian P."/>
            <person name="Spatafora J.W."/>
            <person name="Henrissat B."/>
            <person name="Nagy L.G."/>
            <person name="Aury J.M."/>
            <person name="Wincker P."/>
            <person name="Grigoriev I.V."/>
            <person name="Bonfante P."/>
            <person name="Martin F.M."/>
        </authorList>
    </citation>
    <scope>NUCLEOTIDE SEQUENCE [LARGE SCALE GENOMIC DNA]</scope>
    <source>
        <strain evidence="2 3">120613-1</strain>
    </source>
</reference>
<feature type="compositionally biased region" description="Low complexity" evidence="1">
    <location>
        <begin position="86"/>
        <end position="97"/>
    </location>
</feature>
<keyword evidence="3" id="KW-1185">Reference proteome</keyword>
<organism evidence="2 3">
    <name type="scientific">Choiromyces venosus 120613-1</name>
    <dbReference type="NCBI Taxonomy" id="1336337"/>
    <lineage>
        <taxon>Eukaryota</taxon>
        <taxon>Fungi</taxon>
        <taxon>Dikarya</taxon>
        <taxon>Ascomycota</taxon>
        <taxon>Pezizomycotina</taxon>
        <taxon>Pezizomycetes</taxon>
        <taxon>Pezizales</taxon>
        <taxon>Tuberaceae</taxon>
        <taxon>Choiromyces</taxon>
    </lineage>
</organism>
<dbReference type="AlphaFoldDB" id="A0A3N4K0J5"/>
<sequence>MRKLKANPHREATDTSSSGSTSSQEEEEDDDDDSSSTLQNNDKQGAMSAVRGNRRAATHGDTPELPAYPENNEDIYIRIGGSTQKSTTSATNPTSST</sequence>
<protein>
    <submittedName>
        <fullName evidence="2">Uncharacterized protein</fullName>
    </submittedName>
</protein>
<feature type="compositionally biased region" description="Acidic residues" evidence="1">
    <location>
        <begin position="24"/>
        <end position="34"/>
    </location>
</feature>
<feature type="non-terminal residue" evidence="2">
    <location>
        <position position="97"/>
    </location>
</feature>
<gene>
    <name evidence="2" type="ORF">L873DRAFT_1801366</name>
</gene>
<name>A0A3N4K0J5_9PEZI</name>
<accession>A0A3N4K0J5</accession>
<evidence type="ECO:0000313" key="2">
    <source>
        <dbReference type="EMBL" id="RPB02849.1"/>
    </source>
</evidence>
<evidence type="ECO:0000256" key="1">
    <source>
        <dbReference type="SAM" id="MobiDB-lite"/>
    </source>
</evidence>
<feature type="region of interest" description="Disordered" evidence="1">
    <location>
        <begin position="1"/>
        <end position="97"/>
    </location>
</feature>
<dbReference type="EMBL" id="ML120365">
    <property type="protein sequence ID" value="RPB02849.1"/>
    <property type="molecule type" value="Genomic_DNA"/>
</dbReference>
<proteinExistence type="predicted"/>
<feature type="compositionally biased region" description="Low complexity" evidence="1">
    <location>
        <begin position="14"/>
        <end position="23"/>
    </location>
</feature>
<evidence type="ECO:0000313" key="3">
    <source>
        <dbReference type="Proteomes" id="UP000276215"/>
    </source>
</evidence>